<evidence type="ECO:0000256" key="5">
    <source>
        <dbReference type="ARBA" id="ARBA00022692"/>
    </source>
</evidence>
<name>A0A498LG66_LABRO</name>
<evidence type="ECO:0000256" key="8">
    <source>
        <dbReference type="ARBA" id="ARBA00023004"/>
    </source>
</evidence>
<evidence type="ECO:0000256" key="6">
    <source>
        <dbReference type="ARBA" id="ARBA00022792"/>
    </source>
</evidence>
<dbReference type="EMBL" id="QBIY01013198">
    <property type="protein sequence ID" value="RXN10496.1"/>
    <property type="molecule type" value="Genomic_DNA"/>
</dbReference>
<dbReference type="InterPro" id="IPR023395">
    <property type="entry name" value="MCP_dom_sf"/>
</dbReference>
<sequence>MTADTSGGDAAVAGASAGAEIHWFGGRFWGVSESLVGTLTPRIAGETELHVGHFYGSQEVNDLSEPDYEGLPQGASTSTHMLAGAVAGIMEHCLMFPIDCVKVGVKGVVKQRMQMYNSPYRGVLDCIRCVWQQEGALAFYRSYTTQLTMNVPFQALHFMTYEYLQELLNPQRHYNPSSHMVSGALAGAIAAAATTPLDVCKTLLNTQESLALDSVSQSGRHITGLGHAFRTVYRLGGLPAYFKGVQARVIYQMPSTAISWSVYEFFKYVITKHQHEKRRIQRDGEK</sequence>
<comment type="subcellular location">
    <subcellularLocation>
        <location evidence="1">Mitochondrion inner membrane</location>
        <topology evidence="1">Multi-pass membrane protein</topology>
    </subcellularLocation>
</comment>
<evidence type="ECO:0000256" key="3">
    <source>
        <dbReference type="ARBA" id="ARBA00022448"/>
    </source>
</evidence>
<dbReference type="Pfam" id="PF00153">
    <property type="entry name" value="Mito_carr"/>
    <property type="match status" value="2"/>
</dbReference>
<keyword evidence="5 14" id="KW-0812">Transmembrane</keyword>
<keyword evidence="9" id="KW-0406">Ion transport</keyword>
<evidence type="ECO:0000256" key="7">
    <source>
        <dbReference type="ARBA" id="ARBA00022989"/>
    </source>
</evidence>
<protein>
    <submittedName>
        <fullName evidence="16">Mitoferrin-2</fullName>
    </submittedName>
</protein>
<proteinExistence type="inferred from homology"/>
<dbReference type="GO" id="GO:0005743">
    <property type="term" value="C:mitochondrial inner membrane"/>
    <property type="evidence" value="ECO:0007669"/>
    <property type="project" value="UniProtKB-SubCell"/>
</dbReference>
<dbReference type="Gene3D" id="1.50.40.10">
    <property type="entry name" value="Mitochondrial carrier domain"/>
    <property type="match status" value="1"/>
</dbReference>
<reference evidence="16 18" key="1">
    <citation type="submission" date="2018-03" db="EMBL/GenBank/DDBJ databases">
        <title>Draft genome sequence of Rohu Carp (Labeo rohita).</title>
        <authorList>
            <person name="Das P."/>
            <person name="Kushwaha B."/>
            <person name="Joshi C.G."/>
            <person name="Kumar D."/>
            <person name="Nagpure N.S."/>
            <person name="Sahoo L."/>
            <person name="Das S.P."/>
            <person name="Bit A."/>
            <person name="Patnaik S."/>
            <person name="Meher P.K."/>
            <person name="Jayasankar P."/>
            <person name="Koringa P.G."/>
            <person name="Patel N.V."/>
            <person name="Hinsu A.T."/>
            <person name="Kumar R."/>
            <person name="Pandey M."/>
            <person name="Agarwal S."/>
            <person name="Srivastava S."/>
            <person name="Singh M."/>
            <person name="Iquebal M.A."/>
            <person name="Jaiswal S."/>
            <person name="Angadi U.B."/>
            <person name="Kumar N."/>
            <person name="Raza M."/>
            <person name="Shah T.M."/>
            <person name="Rai A."/>
            <person name="Jena J.K."/>
        </authorList>
    </citation>
    <scope>NUCLEOTIDE SEQUENCE [LARGE SCALE GENOMIC DNA]</scope>
    <source>
        <strain evidence="16">DASCIFA01</strain>
        <tissue evidence="16">Testis</tissue>
    </source>
</reference>
<evidence type="ECO:0000313" key="16">
    <source>
        <dbReference type="EMBL" id="RXN06493.1"/>
    </source>
</evidence>
<keyword evidence="18" id="KW-1185">Reference proteome</keyword>
<evidence type="ECO:0000256" key="4">
    <source>
        <dbReference type="ARBA" id="ARBA00022496"/>
    </source>
</evidence>
<dbReference type="Proteomes" id="UP000290572">
    <property type="component" value="Unassembled WGS sequence"/>
</dbReference>
<dbReference type="STRING" id="84645.A0A498LG66"/>
<evidence type="ECO:0000256" key="10">
    <source>
        <dbReference type="ARBA" id="ARBA00023128"/>
    </source>
</evidence>
<dbReference type="PANTHER" id="PTHR45758:SF20">
    <property type="entry name" value="MITOFERRIN-2"/>
    <property type="match status" value="1"/>
</dbReference>
<keyword evidence="7" id="KW-1133">Transmembrane helix</keyword>
<dbReference type="EMBL" id="QBIY01013367">
    <property type="protein sequence ID" value="RXN06493.1"/>
    <property type="molecule type" value="Genomic_DNA"/>
</dbReference>
<dbReference type="GO" id="GO:0048250">
    <property type="term" value="P:iron import into the mitochondrion"/>
    <property type="evidence" value="ECO:0007669"/>
    <property type="project" value="TreeGrafter"/>
</dbReference>
<dbReference type="PANTHER" id="PTHR45758">
    <property type="entry name" value="MITOFERRIN-1-RELATED"/>
    <property type="match status" value="1"/>
</dbReference>
<evidence type="ECO:0000313" key="18">
    <source>
        <dbReference type="Proteomes" id="UP000290572"/>
    </source>
</evidence>
<keyword evidence="4" id="KW-0410">Iron transport</keyword>
<dbReference type="SUPFAM" id="SSF103506">
    <property type="entry name" value="Mitochondrial carrier"/>
    <property type="match status" value="1"/>
</dbReference>
<evidence type="ECO:0000256" key="14">
    <source>
        <dbReference type="PROSITE-ProRule" id="PRU00282"/>
    </source>
</evidence>
<dbReference type="InterPro" id="IPR018108">
    <property type="entry name" value="MCP_transmembrane"/>
</dbReference>
<keyword evidence="10" id="KW-0496">Mitochondrion</keyword>
<evidence type="ECO:0000256" key="12">
    <source>
        <dbReference type="ARBA" id="ARBA00036243"/>
    </source>
</evidence>
<evidence type="ECO:0000313" key="17">
    <source>
        <dbReference type="EMBL" id="RXN10496.1"/>
    </source>
</evidence>
<comment type="caution">
    <text evidence="16">The sequence shown here is derived from an EMBL/GenBank/DDBJ whole genome shotgun (WGS) entry which is preliminary data.</text>
</comment>
<evidence type="ECO:0000256" key="11">
    <source>
        <dbReference type="ARBA" id="ARBA00023136"/>
    </source>
</evidence>
<evidence type="ECO:0000256" key="2">
    <source>
        <dbReference type="ARBA" id="ARBA00006375"/>
    </source>
</evidence>
<keyword evidence="6" id="KW-0999">Mitochondrion inner membrane</keyword>
<dbReference type="FunFam" id="1.50.40.10:FF:000027">
    <property type="entry name" value="mitoferrin-2 isoform X1"/>
    <property type="match status" value="1"/>
</dbReference>
<comment type="similarity">
    <text evidence="2 15">Belongs to the mitochondrial carrier (TC 2.A.29) family.</text>
</comment>
<dbReference type="GO" id="GO:0015093">
    <property type="term" value="F:ferrous iron transmembrane transporter activity"/>
    <property type="evidence" value="ECO:0007669"/>
    <property type="project" value="TreeGrafter"/>
</dbReference>
<keyword evidence="11 14" id="KW-0472">Membrane</keyword>
<accession>A0A498LG66</accession>
<comment type="function">
    <text evidence="13">Mitochondrial iron transporter that mediates iron uptake. Probably required for heme synthesis of hemoproteins and Fe-S cluster assembly in non-erythroid cells.</text>
</comment>
<evidence type="ECO:0000256" key="13">
    <source>
        <dbReference type="ARBA" id="ARBA00037402"/>
    </source>
</evidence>
<dbReference type="PROSITE" id="PS50920">
    <property type="entry name" value="SOLCAR"/>
    <property type="match status" value="2"/>
</dbReference>
<dbReference type="AlphaFoldDB" id="A0A498LG66"/>
<feature type="repeat" description="Solcar" evidence="14">
    <location>
        <begin position="75"/>
        <end position="167"/>
    </location>
</feature>
<keyword evidence="8" id="KW-0408">Iron</keyword>
<organism evidence="16 18">
    <name type="scientific">Labeo rohita</name>
    <name type="common">Indian major carp</name>
    <name type="synonym">Cyprinus rohita</name>
    <dbReference type="NCBI Taxonomy" id="84645"/>
    <lineage>
        <taxon>Eukaryota</taxon>
        <taxon>Metazoa</taxon>
        <taxon>Chordata</taxon>
        <taxon>Craniata</taxon>
        <taxon>Vertebrata</taxon>
        <taxon>Euteleostomi</taxon>
        <taxon>Actinopterygii</taxon>
        <taxon>Neopterygii</taxon>
        <taxon>Teleostei</taxon>
        <taxon>Ostariophysi</taxon>
        <taxon>Cypriniformes</taxon>
        <taxon>Cyprinidae</taxon>
        <taxon>Labeoninae</taxon>
        <taxon>Labeonini</taxon>
        <taxon>Labeo</taxon>
    </lineage>
</organism>
<evidence type="ECO:0000256" key="15">
    <source>
        <dbReference type="RuleBase" id="RU000488"/>
    </source>
</evidence>
<gene>
    <name evidence="17" type="ORF">ROHU_030566</name>
    <name evidence="16" type="ORF">ROHU_032788</name>
</gene>
<comment type="catalytic activity">
    <reaction evidence="12">
        <text>Fe(2+)(in) = Fe(2+)(out)</text>
        <dbReference type="Rhea" id="RHEA:28486"/>
        <dbReference type="ChEBI" id="CHEBI:29033"/>
    </reaction>
</comment>
<keyword evidence="3 15" id="KW-0813">Transport</keyword>
<feature type="repeat" description="Solcar" evidence="14">
    <location>
        <begin position="174"/>
        <end position="269"/>
    </location>
</feature>
<evidence type="ECO:0000256" key="1">
    <source>
        <dbReference type="ARBA" id="ARBA00004448"/>
    </source>
</evidence>
<evidence type="ECO:0000256" key="9">
    <source>
        <dbReference type="ARBA" id="ARBA00023065"/>
    </source>
</evidence>